<dbReference type="Pfam" id="PF00355">
    <property type="entry name" value="Rieske"/>
    <property type="match status" value="1"/>
</dbReference>
<dbReference type="FunFam" id="1.20.5.270:FF:000002">
    <property type="entry name" value="Cytochrome b-c1 complex subunit Rieske, mitochondrial"/>
    <property type="match status" value="1"/>
</dbReference>
<accession>A0A8H7NN17</accession>
<evidence type="ECO:0000256" key="7">
    <source>
        <dbReference type="ARBA" id="ARBA00022714"/>
    </source>
</evidence>
<evidence type="ECO:0000313" key="24">
    <source>
        <dbReference type="EMBL" id="KAF9759223.1"/>
    </source>
</evidence>
<gene>
    <name evidence="24" type="ORF">IM811_000917</name>
</gene>
<evidence type="ECO:0000256" key="19">
    <source>
        <dbReference type="ARBA" id="ARBA00029351"/>
    </source>
</evidence>
<evidence type="ECO:0000259" key="23">
    <source>
        <dbReference type="PROSITE" id="PS51296"/>
    </source>
</evidence>
<dbReference type="GO" id="GO:0003676">
    <property type="term" value="F:nucleic acid binding"/>
    <property type="evidence" value="ECO:0007669"/>
    <property type="project" value="InterPro"/>
</dbReference>
<dbReference type="FunFam" id="2.102.10.10:FF:000001">
    <property type="entry name" value="Cytochrome b-c1 complex subunit Rieske, mitochondrial"/>
    <property type="match status" value="1"/>
</dbReference>
<comment type="subcellular location">
    <subcellularLocation>
        <location evidence="1">Mitochondrion inner membrane</location>
        <topology evidence="1">Single-pass membrane protein</topology>
    </subcellularLocation>
</comment>
<dbReference type="EC" id="7.1.1.8" evidence="3"/>
<dbReference type="InterPro" id="IPR014349">
    <property type="entry name" value="Rieske_Fe-S_prot"/>
</dbReference>
<sequence length="611" mass="67314">MVRASLHDSNGNPAERLIVGTSFVENSPSLTAGSDIQGRILVLGVDQNRQLYQIKEIKLRGNCRCLGVMGDHIVAGLTKTVVVFSYSEDTTATAQVEKLASYRPASVPVSFDITGNIIGIVDLSQSMALVEFVPRQGVTAARLDERARHYHPSWSTAICALDDEKWLEADSKGNLVVLRQNKEAPLEQDRQRMDIISELNIGEQINRIRKLHVAPDENAAVWPKAFLASSEGSVYMYGEVAPRYQDLLINFQSSLARHAKPVGDINFDLWRAYRSEARENNGPFRFLDGEMLERFLDMNESMQEEVCEGLGPSVEDMRAQPISAAQLGALAPVAASGTAPSPKLSAKHHHTQKRKDLKPPFALQARPHRHTTLPTDDGASDERNPRVPAGQQGHGRPRRRPQHDRSDPWRLGRLLHAVQQPLQAGGSKGSKIPDFGKYVSKNAGDSNKLVSYFMVGAMGAITAAGAKSTVQEFLVNMSASADVLAMAKVEVDMNNIPEGKNVIIKWRGKPIFIRHRTQEEINEANKVNVASLRDPETDDQRVKNPEWLVMLGVCTHLGCVPIGEAGDYGGWFCPCHGSHYDISGRIRKGPAPLNLEVPPYDFPEEGKLVIG</sequence>
<dbReference type="Gene3D" id="2.102.10.10">
    <property type="entry name" value="Rieske [2Fe-2S] iron-sulphur domain"/>
    <property type="match status" value="1"/>
</dbReference>
<evidence type="ECO:0000256" key="10">
    <source>
        <dbReference type="ARBA" id="ARBA00022946"/>
    </source>
</evidence>
<keyword evidence="4" id="KW-0813">Transport</keyword>
<evidence type="ECO:0000256" key="15">
    <source>
        <dbReference type="ARBA" id="ARBA00023014"/>
    </source>
</evidence>
<dbReference type="AlphaFoldDB" id="A0A8H7NN17"/>
<comment type="catalytic activity">
    <reaction evidence="19">
        <text>a quinol + 2 Fe(III)-[cytochrome c](out) = a quinone + 2 Fe(II)-[cytochrome c](out) + 2 H(+)(out)</text>
        <dbReference type="Rhea" id="RHEA:11484"/>
        <dbReference type="Rhea" id="RHEA-COMP:10350"/>
        <dbReference type="Rhea" id="RHEA-COMP:14399"/>
        <dbReference type="ChEBI" id="CHEBI:15378"/>
        <dbReference type="ChEBI" id="CHEBI:24646"/>
        <dbReference type="ChEBI" id="CHEBI:29033"/>
        <dbReference type="ChEBI" id="CHEBI:29034"/>
        <dbReference type="ChEBI" id="CHEBI:132124"/>
        <dbReference type="EC" id="7.1.1.8"/>
    </reaction>
</comment>
<evidence type="ECO:0000256" key="16">
    <source>
        <dbReference type="ARBA" id="ARBA00023128"/>
    </source>
</evidence>
<evidence type="ECO:0000256" key="18">
    <source>
        <dbReference type="ARBA" id="ARBA00023157"/>
    </source>
</evidence>
<keyword evidence="5" id="KW-0679">Respiratory chain</keyword>
<dbReference type="PROSITE" id="PS51296">
    <property type="entry name" value="RIESKE"/>
    <property type="match status" value="1"/>
</dbReference>
<evidence type="ECO:0000256" key="3">
    <source>
        <dbReference type="ARBA" id="ARBA00012951"/>
    </source>
</evidence>
<comment type="similarity">
    <text evidence="2">Belongs to the Rieske iron-sulfur protein family.</text>
</comment>
<keyword evidence="11" id="KW-1278">Translocase</keyword>
<dbReference type="PANTHER" id="PTHR10134">
    <property type="entry name" value="CYTOCHROME B-C1 COMPLEX SUBUNIT RIESKE, MITOCHONDRIAL"/>
    <property type="match status" value="1"/>
</dbReference>
<keyword evidence="9" id="KW-0999">Mitochondrion inner membrane</keyword>
<evidence type="ECO:0000313" key="25">
    <source>
        <dbReference type="Proteomes" id="UP000616885"/>
    </source>
</evidence>
<evidence type="ECO:0000256" key="2">
    <source>
        <dbReference type="ARBA" id="ARBA00010651"/>
    </source>
</evidence>
<dbReference type="CDD" id="cd03470">
    <property type="entry name" value="Rieske_cytochrome_bc1"/>
    <property type="match status" value="1"/>
</dbReference>
<organism evidence="24 25">
    <name type="scientific">Bionectria ochroleuca</name>
    <name type="common">Gliocladium roseum</name>
    <dbReference type="NCBI Taxonomy" id="29856"/>
    <lineage>
        <taxon>Eukaryota</taxon>
        <taxon>Fungi</taxon>
        <taxon>Dikarya</taxon>
        <taxon>Ascomycota</taxon>
        <taxon>Pezizomycotina</taxon>
        <taxon>Sordariomycetes</taxon>
        <taxon>Hypocreomycetidae</taxon>
        <taxon>Hypocreales</taxon>
        <taxon>Bionectriaceae</taxon>
        <taxon>Clonostachys</taxon>
    </lineage>
</organism>
<feature type="region of interest" description="Disordered" evidence="22">
    <location>
        <begin position="333"/>
        <end position="407"/>
    </location>
</feature>
<protein>
    <recommendedName>
        <fullName evidence="21">Cytochrome b-c1 complex subunit Rieske, mitochondrial</fullName>
        <ecNumber evidence="3">7.1.1.8</ecNumber>
    </recommendedName>
</protein>
<dbReference type="Pfam" id="PF03178">
    <property type="entry name" value="CPSF_A"/>
    <property type="match status" value="1"/>
</dbReference>
<dbReference type="Gene3D" id="2.130.10.10">
    <property type="entry name" value="YVTN repeat-like/Quinoprotein amine dehydrogenase"/>
    <property type="match status" value="1"/>
</dbReference>
<comment type="cofactor">
    <cofactor evidence="20">
        <name>[2Fe-2S] cluster</name>
        <dbReference type="ChEBI" id="CHEBI:190135"/>
    </cofactor>
</comment>
<keyword evidence="8" id="KW-0479">Metal-binding</keyword>
<dbReference type="GO" id="GO:0051537">
    <property type="term" value="F:2 iron, 2 sulfur cluster binding"/>
    <property type="evidence" value="ECO:0007669"/>
    <property type="project" value="UniProtKB-KW"/>
</dbReference>
<dbReference type="NCBIfam" id="TIGR01416">
    <property type="entry name" value="Rieske_proteo"/>
    <property type="match status" value="1"/>
</dbReference>
<evidence type="ECO:0000256" key="4">
    <source>
        <dbReference type="ARBA" id="ARBA00022448"/>
    </source>
</evidence>
<feature type="compositionally biased region" description="Basic residues" evidence="22">
    <location>
        <begin position="345"/>
        <end position="356"/>
    </location>
</feature>
<dbReference type="InterPro" id="IPR017941">
    <property type="entry name" value="Rieske_2Fe-2S"/>
</dbReference>
<dbReference type="InterPro" id="IPR005805">
    <property type="entry name" value="Rieske_Fe-S_prot_C"/>
</dbReference>
<keyword evidence="15" id="KW-0411">Iron-sulfur</keyword>
<keyword evidence="14" id="KW-0408">Iron</keyword>
<evidence type="ECO:0000256" key="22">
    <source>
        <dbReference type="SAM" id="MobiDB-lite"/>
    </source>
</evidence>
<keyword evidence="12" id="KW-0249">Electron transport</keyword>
<keyword evidence="18" id="KW-1015">Disulfide bond</keyword>
<evidence type="ECO:0000256" key="11">
    <source>
        <dbReference type="ARBA" id="ARBA00022967"/>
    </source>
</evidence>
<dbReference type="GO" id="GO:0005743">
    <property type="term" value="C:mitochondrial inner membrane"/>
    <property type="evidence" value="ECO:0007669"/>
    <property type="project" value="UniProtKB-SubCell"/>
</dbReference>
<dbReference type="SUPFAM" id="SSF50022">
    <property type="entry name" value="ISP domain"/>
    <property type="match status" value="1"/>
</dbReference>
<dbReference type="GO" id="GO:0008121">
    <property type="term" value="F:quinol-cytochrome-c reductase activity"/>
    <property type="evidence" value="ECO:0007669"/>
    <property type="project" value="UniProtKB-EC"/>
</dbReference>
<evidence type="ECO:0000256" key="13">
    <source>
        <dbReference type="ARBA" id="ARBA00022989"/>
    </source>
</evidence>
<dbReference type="InterPro" id="IPR036922">
    <property type="entry name" value="Rieske_2Fe-2S_sf"/>
</dbReference>
<evidence type="ECO:0000256" key="21">
    <source>
        <dbReference type="ARBA" id="ARBA00072517"/>
    </source>
</evidence>
<evidence type="ECO:0000256" key="20">
    <source>
        <dbReference type="ARBA" id="ARBA00034078"/>
    </source>
</evidence>
<name>A0A8H7NN17_BIOOC</name>
<dbReference type="Pfam" id="PF02921">
    <property type="entry name" value="UCR_TM"/>
    <property type="match status" value="1"/>
</dbReference>
<keyword evidence="16" id="KW-0496">Mitochondrion</keyword>
<reference evidence="24" key="1">
    <citation type="submission" date="2020-10" db="EMBL/GenBank/DDBJ databases">
        <title>High-Quality Genome Resource of Clonostachys rosea strain S41 by Oxford Nanopore Long-Read Sequencing.</title>
        <authorList>
            <person name="Wang H."/>
        </authorList>
    </citation>
    <scope>NUCLEOTIDE SEQUENCE</scope>
    <source>
        <strain evidence="24">S41</strain>
    </source>
</reference>
<dbReference type="InterPro" id="IPR006317">
    <property type="entry name" value="Ubiquinol_cyt_c_Rdtase_Fe-S-su"/>
</dbReference>
<dbReference type="Proteomes" id="UP000616885">
    <property type="component" value="Unassembled WGS sequence"/>
</dbReference>
<dbReference type="GO" id="GO:0005634">
    <property type="term" value="C:nucleus"/>
    <property type="evidence" value="ECO:0007669"/>
    <property type="project" value="InterPro"/>
</dbReference>
<keyword evidence="13" id="KW-1133">Transmembrane helix</keyword>
<evidence type="ECO:0000256" key="14">
    <source>
        <dbReference type="ARBA" id="ARBA00023004"/>
    </source>
</evidence>
<dbReference type="Gene3D" id="1.10.150.910">
    <property type="match status" value="1"/>
</dbReference>
<evidence type="ECO:0000256" key="12">
    <source>
        <dbReference type="ARBA" id="ARBA00022982"/>
    </source>
</evidence>
<feature type="domain" description="Rieske" evidence="23">
    <location>
        <begin position="514"/>
        <end position="609"/>
    </location>
</feature>
<dbReference type="PRINTS" id="PR00162">
    <property type="entry name" value="RIESKE"/>
</dbReference>
<keyword evidence="17" id="KW-0472">Membrane</keyword>
<dbReference type="InterPro" id="IPR037008">
    <property type="entry name" value="bc1_Rieske_TM_sf"/>
</dbReference>
<evidence type="ECO:0000256" key="6">
    <source>
        <dbReference type="ARBA" id="ARBA00022692"/>
    </source>
</evidence>
<dbReference type="InterPro" id="IPR004871">
    <property type="entry name" value="RSE1/DDB1/CPSF1_C"/>
</dbReference>
<dbReference type="InterPro" id="IPR004192">
    <property type="entry name" value="Rieske_TM"/>
</dbReference>
<keyword evidence="6" id="KW-0812">Transmembrane</keyword>
<keyword evidence="7" id="KW-0001">2Fe-2S</keyword>
<dbReference type="InterPro" id="IPR015943">
    <property type="entry name" value="WD40/YVTN_repeat-like_dom_sf"/>
</dbReference>
<keyword evidence="10" id="KW-0809">Transit peptide</keyword>
<dbReference type="EMBL" id="JADCTT010000001">
    <property type="protein sequence ID" value="KAF9759223.1"/>
    <property type="molecule type" value="Genomic_DNA"/>
</dbReference>
<proteinExistence type="inferred from homology"/>
<evidence type="ECO:0000256" key="1">
    <source>
        <dbReference type="ARBA" id="ARBA00004434"/>
    </source>
</evidence>
<evidence type="ECO:0000256" key="17">
    <source>
        <dbReference type="ARBA" id="ARBA00023136"/>
    </source>
</evidence>
<evidence type="ECO:0000256" key="5">
    <source>
        <dbReference type="ARBA" id="ARBA00022660"/>
    </source>
</evidence>
<comment type="caution">
    <text evidence="24">The sequence shown here is derived from an EMBL/GenBank/DDBJ whole genome shotgun (WGS) entry which is preliminary data.</text>
</comment>
<evidence type="ECO:0000256" key="9">
    <source>
        <dbReference type="ARBA" id="ARBA00022792"/>
    </source>
</evidence>
<dbReference type="SUPFAM" id="SSF81502">
    <property type="entry name" value="ISP transmembrane anchor"/>
    <property type="match status" value="1"/>
</dbReference>
<dbReference type="Gene3D" id="1.20.5.270">
    <property type="entry name" value="Ubiquinol cytochrome reductase, transmembrane domain"/>
    <property type="match status" value="1"/>
</dbReference>
<evidence type="ECO:0000256" key="8">
    <source>
        <dbReference type="ARBA" id="ARBA00022723"/>
    </source>
</evidence>
<dbReference type="GO" id="GO:0046872">
    <property type="term" value="F:metal ion binding"/>
    <property type="evidence" value="ECO:0007669"/>
    <property type="project" value="UniProtKB-KW"/>
</dbReference>